<dbReference type="Proteomes" id="UP000663852">
    <property type="component" value="Unassembled WGS sequence"/>
</dbReference>
<dbReference type="Proteomes" id="UP000663828">
    <property type="component" value="Unassembled WGS sequence"/>
</dbReference>
<dbReference type="Pfam" id="PF01124">
    <property type="entry name" value="MAPEG"/>
    <property type="match status" value="1"/>
</dbReference>
<dbReference type="PANTHER" id="PTHR10689:SF6">
    <property type="entry name" value="MICROSOMAL GLUTATHIONE S-TRANSFERASE 1"/>
    <property type="match status" value="1"/>
</dbReference>
<comment type="catalytic activity">
    <reaction evidence="16">
        <text>RX + glutathione = an S-substituted glutathione + a halide anion + H(+)</text>
        <dbReference type="Rhea" id="RHEA:16437"/>
        <dbReference type="ChEBI" id="CHEBI:15378"/>
        <dbReference type="ChEBI" id="CHEBI:16042"/>
        <dbReference type="ChEBI" id="CHEBI:17792"/>
        <dbReference type="ChEBI" id="CHEBI:57925"/>
        <dbReference type="ChEBI" id="CHEBI:90779"/>
        <dbReference type="EC" id="2.5.1.18"/>
    </reaction>
    <physiologicalReaction direction="left-to-right" evidence="16">
        <dbReference type="Rhea" id="RHEA:16438"/>
    </physiologicalReaction>
</comment>
<dbReference type="InterPro" id="IPR001129">
    <property type="entry name" value="Membr-assoc_MAPEG"/>
</dbReference>
<evidence type="ECO:0000256" key="4">
    <source>
        <dbReference type="ARBA" id="ARBA00010459"/>
    </source>
</evidence>
<dbReference type="InterPro" id="IPR040162">
    <property type="entry name" value="MGST1-like"/>
</dbReference>
<keyword evidence="12" id="KW-0496">Mitochondrion</keyword>
<evidence type="ECO:0000256" key="16">
    <source>
        <dbReference type="ARBA" id="ARBA00049385"/>
    </source>
</evidence>
<dbReference type="EMBL" id="CAJNOJ010000033">
    <property type="protein sequence ID" value="CAF0900543.1"/>
    <property type="molecule type" value="Genomic_DNA"/>
</dbReference>
<dbReference type="FunFam" id="1.20.120.550:FF:000002">
    <property type="entry name" value="Microsomal glutathione S-transferase 1"/>
    <property type="match status" value="1"/>
</dbReference>
<dbReference type="Gene3D" id="1.20.120.550">
    <property type="entry name" value="Membrane associated eicosanoid/glutathione metabolism-like domain"/>
    <property type="match status" value="1"/>
</dbReference>
<keyword evidence="9" id="KW-0256">Endoplasmic reticulum</keyword>
<keyword evidence="6" id="KW-0808">Transferase</keyword>
<evidence type="ECO:0000256" key="10">
    <source>
        <dbReference type="ARBA" id="ARBA00022989"/>
    </source>
</evidence>
<keyword evidence="8" id="KW-1000">Mitochondrion outer membrane</keyword>
<evidence type="ECO:0000256" key="1">
    <source>
        <dbReference type="ARBA" id="ARBA00003701"/>
    </source>
</evidence>
<evidence type="ECO:0000313" key="17">
    <source>
        <dbReference type="EMBL" id="CAF0900543.1"/>
    </source>
</evidence>
<dbReference type="InterPro" id="IPR023352">
    <property type="entry name" value="MAPEG-like_dom_sf"/>
</dbReference>
<evidence type="ECO:0000313" key="20">
    <source>
        <dbReference type="Proteomes" id="UP000663852"/>
    </source>
</evidence>
<dbReference type="EMBL" id="CAJNOR010004157">
    <property type="protein sequence ID" value="CAF1479596.1"/>
    <property type="molecule type" value="Genomic_DNA"/>
</dbReference>
<evidence type="ECO:0000256" key="11">
    <source>
        <dbReference type="ARBA" id="ARBA00022990"/>
    </source>
</evidence>
<dbReference type="OrthoDB" id="193139at2759"/>
<dbReference type="EC" id="2.5.1.18" evidence="5"/>
<dbReference type="SUPFAM" id="SSF161084">
    <property type="entry name" value="MAPEG domain-like"/>
    <property type="match status" value="1"/>
</dbReference>
<keyword evidence="13" id="KW-0472">Membrane</keyword>
<dbReference type="PANTHER" id="PTHR10689">
    <property type="entry name" value="MICROSOMAL GLUTATHIONE S-TRANSFERASE 1"/>
    <property type="match status" value="1"/>
</dbReference>
<sequence>MQYGSSGNTLNNFISNGSYSFCNPAFASLAGYSSLALLKMLGMSAYTVIQRFRTGSFITPEDDIYKKMMNQLGLSHGNMVGTKSDLVERARENHLNDLENIIPFVLAGLFYIGTRPKFDCALWHFRIFLLSRLLHTIAYQVPLPQPTRTISWLLGYSSIISMTIPVLRSIQL</sequence>
<comment type="caution">
    <text evidence="17">The sequence shown here is derived from an EMBL/GenBank/DDBJ whole genome shotgun (WGS) entry which is preliminary data.</text>
</comment>
<evidence type="ECO:0000256" key="7">
    <source>
        <dbReference type="ARBA" id="ARBA00022692"/>
    </source>
</evidence>
<accession>A0A813ZHY7</accession>
<proteinExistence type="inferred from homology"/>
<name>A0A813ZHY7_ADIRI</name>
<evidence type="ECO:0000256" key="2">
    <source>
        <dbReference type="ARBA" id="ARBA00004294"/>
    </source>
</evidence>
<comment type="subunit">
    <text evidence="14">Homotrimer; The trimer binds only one molecule of glutathione.</text>
</comment>
<dbReference type="GO" id="GO:0005789">
    <property type="term" value="C:endoplasmic reticulum membrane"/>
    <property type="evidence" value="ECO:0007669"/>
    <property type="project" value="UniProtKB-SubCell"/>
</dbReference>
<evidence type="ECO:0000256" key="12">
    <source>
        <dbReference type="ARBA" id="ARBA00023128"/>
    </source>
</evidence>
<dbReference type="GO" id="GO:0005741">
    <property type="term" value="C:mitochondrial outer membrane"/>
    <property type="evidence" value="ECO:0007669"/>
    <property type="project" value="UniProtKB-SubCell"/>
</dbReference>
<evidence type="ECO:0000256" key="9">
    <source>
        <dbReference type="ARBA" id="ARBA00022824"/>
    </source>
</evidence>
<reference evidence="17" key="1">
    <citation type="submission" date="2021-02" db="EMBL/GenBank/DDBJ databases">
        <authorList>
            <person name="Nowell W R."/>
        </authorList>
    </citation>
    <scope>NUCLEOTIDE SEQUENCE</scope>
</reference>
<dbReference type="AlphaFoldDB" id="A0A813ZHY7"/>
<keyword evidence="11" id="KW-0007">Acetylation</keyword>
<protein>
    <recommendedName>
        <fullName evidence="15">Microsomal glutathione S-transferase 1</fullName>
        <ecNumber evidence="5">2.5.1.18</ecNumber>
    </recommendedName>
</protein>
<evidence type="ECO:0000256" key="5">
    <source>
        <dbReference type="ARBA" id="ARBA00012452"/>
    </source>
</evidence>
<gene>
    <name evidence="17" type="ORF">EDS130_LOCUS9759</name>
    <name evidence="18" type="ORF">XAT740_LOCUS38457</name>
</gene>
<evidence type="ECO:0000313" key="18">
    <source>
        <dbReference type="EMBL" id="CAF1479596.1"/>
    </source>
</evidence>
<evidence type="ECO:0000313" key="19">
    <source>
        <dbReference type="Proteomes" id="UP000663828"/>
    </source>
</evidence>
<keyword evidence="10" id="KW-1133">Transmembrane helix</keyword>
<keyword evidence="7" id="KW-0812">Transmembrane</keyword>
<comment type="subcellular location">
    <subcellularLocation>
        <location evidence="3">Endoplasmic reticulum membrane</location>
        <topology evidence="3">Multi-pass membrane protein</topology>
    </subcellularLocation>
    <subcellularLocation>
        <location evidence="2">Mitochondrion outer membrane</location>
    </subcellularLocation>
</comment>
<keyword evidence="19" id="KW-1185">Reference proteome</keyword>
<evidence type="ECO:0000256" key="3">
    <source>
        <dbReference type="ARBA" id="ARBA00004477"/>
    </source>
</evidence>
<evidence type="ECO:0000256" key="15">
    <source>
        <dbReference type="ARBA" id="ARBA00039397"/>
    </source>
</evidence>
<evidence type="ECO:0000256" key="8">
    <source>
        <dbReference type="ARBA" id="ARBA00022787"/>
    </source>
</evidence>
<comment type="function">
    <text evidence="1">Conjugation of reduced glutathione to a wide number of exogenous and endogenous hydrophobic electrophiles.</text>
</comment>
<evidence type="ECO:0000256" key="6">
    <source>
        <dbReference type="ARBA" id="ARBA00022679"/>
    </source>
</evidence>
<comment type="similarity">
    <text evidence="4">Belongs to the MAPEG family.</text>
</comment>
<evidence type="ECO:0000256" key="13">
    <source>
        <dbReference type="ARBA" id="ARBA00023136"/>
    </source>
</evidence>
<dbReference type="GO" id="GO:0004364">
    <property type="term" value="F:glutathione transferase activity"/>
    <property type="evidence" value="ECO:0007669"/>
    <property type="project" value="UniProtKB-EC"/>
</dbReference>
<evidence type="ECO:0000256" key="14">
    <source>
        <dbReference type="ARBA" id="ARBA00038540"/>
    </source>
</evidence>
<organism evidence="17 20">
    <name type="scientific">Adineta ricciae</name>
    <name type="common">Rotifer</name>
    <dbReference type="NCBI Taxonomy" id="249248"/>
    <lineage>
        <taxon>Eukaryota</taxon>
        <taxon>Metazoa</taxon>
        <taxon>Spiralia</taxon>
        <taxon>Gnathifera</taxon>
        <taxon>Rotifera</taxon>
        <taxon>Eurotatoria</taxon>
        <taxon>Bdelloidea</taxon>
        <taxon>Adinetida</taxon>
        <taxon>Adinetidae</taxon>
        <taxon>Adineta</taxon>
    </lineage>
</organism>